<comment type="caution">
    <text evidence="2">The sequence shown here is derived from an EMBL/GenBank/DDBJ whole genome shotgun (WGS) entry which is preliminary data.</text>
</comment>
<keyword evidence="3" id="KW-1185">Reference proteome</keyword>
<keyword evidence="1" id="KW-1133">Transmembrane helix</keyword>
<dbReference type="OrthoDB" id="2955631at2"/>
<dbReference type="RefSeq" id="WP_151894610.1">
    <property type="nucleotide sequence ID" value="NZ_BKCF01000004.1"/>
</dbReference>
<evidence type="ECO:0000313" key="3">
    <source>
        <dbReference type="Proteomes" id="UP000326994"/>
    </source>
</evidence>
<feature type="transmembrane region" description="Helical" evidence="1">
    <location>
        <begin position="110"/>
        <end position="132"/>
    </location>
</feature>
<evidence type="ECO:0008006" key="4">
    <source>
        <dbReference type="Google" id="ProtNLM"/>
    </source>
</evidence>
<dbReference type="EMBL" id="BKCF01000004">
    <property type="protein sequence ID" value="GEQ86686.1"/>
    <property type="molecule type" value="Genomic_DNA"/>
</dbReference>
<feature type="transmembrane region" description="Helical" evidence="1">
    <location>
        <begin position="20"/>
        <end position="40"/>
    </location>
</feature>
<reference evidence="2 3" key="1">
    <citation type="submission" date="2019-08" db="EMBL/GenBank/DDBJ databases">
        <title>Ulvibacter marinistellae sp. nov., isolated from a starfish, Patiria pectinifera.</title>
        <authorList>
            <person name="Kawano K."/>
            <person name="Ushijima N."/>
            <person name="Kihara M."/>
            <person name="Itoh H."/>
        </authorList>
    </citation>
    <scope>NUCLEOTIDE SEQUENCE [LARGE SCALE GENOMIC DNA]</scope>
    <source>
        <strain evidence="2 3">KK4</strain>
    </source>
</reference>
<dbReference type="Pfam" id="PF10011">
    <property type="entry name" value="DUF2254"/>
    <property type="match status" value="1"/>
</dbReference>
<keyword evidence="1" id="KW-0472">Membrane</keyword>
<evidence type="ECO:0000313" key="2">
    <source>
        <dbReference type="EMBL" id="GEQ86686.1"/>
    </source>
</evidence>
<dbReference type="InterPro" id="IPR018723">
    <property type="entry name" value="DUF2254_membrane"/>
</dbReference>
<evidence type="ECO:0000256" key="1">
    <source>
        <dbReference type="SAM" id="Phobius"/>
    </source>
</evidence>
<protein>
    <recommendedName>
        <fullName evidence="4">DUF2254 domain-containing protein</fullName>
    </recommendedName>
</protein>
<accession>A0A5J4G222</accession>
<organism evidence="2 3">
    <name type="scientific">Patiriisocius marinistellae</name>
    <dbReference type="NCBI Taxonomy" id="2494560"/>
    <lineage>
        <taxon>Bacteria</taxon>
        <taxon>Pseudomonadati</taxon>
        <taxon>Bacteroidota</taxon>
        <taxon>Flavobacteriia</taxon>
        <taxon>Flavobacteriales</taxon>
        <taxon>Flavobacteriaceae</taxon>
        <taxon>Patiriisocius</taxon>
    </lineage>
</organism>
<name>A0A5J4G222_9FLAO</name>
<dbReference type="Proteomes" id="UP000326994">
    <property type="component" value="Unassembled WGS sequence"/>
</dbReference>
<feature type="transmembrane region" description="Helical" evidence="1">
    <location>
        <begin position="64"/>
        <end position="90"/>
    </location>
</feature>
<gene>
    <name evidence="2" type="ORF">ULMS_21940</name>
</gene>
<feature type="transmembrane region" description="Helical" evidence="1">
    <location>
        <begin position="144"/>
        <end position="164"/>
    </location>
</feature>
<proteinExistence type="predicted"/>
<dbReference type="AlphaFoldDB" id="A0A5J4G222"/>
<keyword evidence="1" id="KW-0812">Transmembrane</keyword>
<sequence>MIKIYNRTLSFFNTIESKIAFYPTLLALGGFLLSIFMMSLEEKGVSKMILETLPRLMLEDGDTALTVMSACVGGIISMMVFSFSMVMLLLSQASSNFSPRLLPGLISDKIHQVILGTYLATIIYFIFTLFSIEPDDEKYTLPGMSILLGILLTILCLGAFIYFIHNISQRIQINNILDDIYKQSKDRLESLIDIESNKADDLLNSFPKTKNWHSYTSKESGYFQNISFSNVIAFCEEEETKIYIAIPKGFFVLSKVPFIYSDKEISEEKLNKLLENINFSRGELVTDNYILAFKQITEIAVKAMSPGINDPGTAINAIDYLTELFSLRMLKKDTGVIVKDEKVYAKIAVVSFEELLYYSMASLRTYCKHDPIIVQKLLWMLGYLLEQDAEEKAYFEIINAEIFALKEDAKTAFSNERDFQAIMNLPLQN</sequence>